<keyword evidence="2" id="KW-1185">Reference proteome</keyword>
<evidence type="ECO:0000313" key="1">
    <source>
        <dbReference type="EMBL" id="KAJ0084353.1"/>
    </source>
</evidence>
<gene>
    <name evidence="1" type="ORF">Patl1_31114</name>
</gene>
<accession>A0ACC1ADA7</accession>
<dbReference type="Proteomes" id="UP001164250">
    <property type="component" value="Chromosome 11"/>
</dbReference>
<dbReference type="EMBL" id="CM047907">
    <property type="protein sequence ID" value="KAJ0084353.1"/>
    <property type="molecule type" value="Genomic_DNA"/>
</dbReference>
<name>A0ACC1ADA7_9ROSI</name>
<organism evidence="1 2">
    <name type="scientific">Pistacia atlantica</name>
    <dbReference type="NCBI Taxonomy" id="434234"/>
    <lineage>
        <taxon>Eukaryota</taxon>
        <taxon>Viridiplantae</taxon>
        <taxon>Streptophyta</taxon>
        <taxon>Embryophyta</taxon>
        <taxon>Tracheophyta</taxon>
        <taxon>Spermatophyta</taxon>
        <taxon>Magnoliopsida</taxon>
        <taxon>eudicotyledons</taxon>
        <taxon>Gunneridae</taxon>
        <taxon>Pentapetalae</taxon>
        <taxon>rosids</taxon>
        <taxon>malvids</taxon>
        <taxon>Sapindales</taxon>
        <taxon>Anacardiaceae</taxon>
        <taxon>Pistacia</taxon>
    </lineage>
</organism>
<evidence type="ECO:0000313" key="2">
    <source>
        <dbReference type="Proteomes" id="UP001164250"/>
    </source>
</evidence>
<comment type="caution">
    <text evidence="1">The sequence shown here is derived from an EMBL/GenBank/DDBJ whole genome shotgun (WGS) entry which is preliminary data.</text>
</comment>
<sequence length="258" mass="27986">MKDIKSKKKKRRSRAAVKPTTNGLPRGGPEDESQNKNVSSLTEAFEDVSLKEADVDANKTAEILTMLSENSEDPSTTSSVFGGSWGLDSGSSSGSSVGYVETSCVQNRVKKGASRQKRVVAVTGTVANVLGKEYVRASPRKTGKFKEVVDDRNWLDEQEVEQFLCSMLGKDSELSMAVVKDVLGQCGYNVEKALEALLALSASSNEQYENCNDDFNLKEDATFGIGSSDNLTEVSDCTSLSSEHDLYDSIWSAGFNCR</sequence>
<proteinExistence type="predicted"/>
<protein>
    <submittedName>
        <fullName evidence="1">Uncharacterized protein</fullName>
    </submittedName>
</protein>
<reference evidence="2" key="1">
    <citation type="journal article" date="2023" name="G3 (Bethesda)">
        <title>Genome assembly and association tests identify interacting loci associated with vigor, precocity, and sex in interspecific pistachio rootstocks.</title>
        <authorList>
            <person name="Palmer W."/>
            <person name="Jacygrad E."/>
            <person name="Sagayaradj S."/>
            <person name="Cavanaugh K."/>
            <person name="Han R."/>
            <person name="Bertier L."/>
            <person name="Beede B."/>
            <person name="Kafkas S."/>
            <person name="Golino D."/>
            <person name="Preece J."/>
            <person name="Michelmore R."/>
        </authorList>
    </citation>
    <scope>NUCLEOTIDE SEQUENCE [LARGE SCALE GENOMIC DNA]</scope>
</reference>